<reference evidence="2" key="1">
    <citation type="journal article" date="2006" name="FEMS Microbiol. Lett.">
        <title>Clusters of diverse genes existing as multiple, sequence-variable mosaics in a phytoplasma genome.</title>
        <authorList>
            <person name="Jomantiene R."/>
            <person name="Davis R.E."/>
        </authorList>
    </citation>
    <scope>NUCLEOTIDE SEQUENCE</scope>
    <source>
        <strain evidence="2">CPh</strain>
    </source>
</reference>
<accession>Q2LKX7</accession>
<evidence type="ECO:0000313" key="2">
    <source>
        <dbReference type="EMBL" id="ABA25855.1"/>
    </source>
</evidence>
<name>Q2LKX7_9MOLU</name>
<dbReference type="InterPro" id="IPR021970">
    <property type="entry name" value="SVM_signal"/>
</dbReference>
<evidence type="ECO:0000259" key="1">
    <source>
        <dbReference type="Pfam" id="PF12113"/>
    </source>
</evidence>
<dbReference type="EMBL" id="DQ111953">
    <property type="protein sequence ID" value="ABA25855.1"/>
    <property type="molecule type" value="Genomic_DNA"/>
</dbReference>
<dbReference type="Pfam" id="PF12113">
    <property type="entry name" value="SVM_signal"/>
    <property type="match status" value="1"/>
</dbReference>
<dbReference type="AlphaFoldDB" id="Q2LKX7"/>
<sequence>MLIFRLKKQLYLLTMVLFSFLGLFLFTNNHQVMAMNNLNDENSINNELNKLYSEKEELITKISYLSVYHLDGDIELRKQLDNLDKKIEKFCQRLSAVKILSYINEQIWHYSYERNQIAIKTLSLSNRDPSIKELNVKHQQIIKKIKNLSQKHINLQYKLNN</sequence>
<organism evidence="2">
    <name type="scientific">Phytoplasma sp. CPh</name>
    <dbReference type="NCBI Taxonomy" id="343511"/>
    <lineage>
        <taxon>Bacteria</taxon>
        <taxon>Bacillati</taxon>
        <taxon>Mycoplasmatota</taxon>
        <taxon>Mollicutes</taxon>
        <taxon>Acholeplasmatales</taxon>
        <taxon>Acholeplasmataceae</taxon>
        <taxon>Candidatus Phytoplasma</taxon>
        <taxon>16SrI (Aster yellows group)</taxon>
    </lineage>
</organism>
<protein>
    <recommendedName>
        <fullName evidence="1">Sequence-variable mosaic (SVM) signal sequence domain-containing protein</fullName>
    </recommendedName>
</protein>
<proteinExistence type="predicted"/>
<feature type="domain" description="Sequence-variable mosaic (SVM) signal sequence" evidence="1">
    <location>
        <begin position="4"/>
        <end position="35"/>
    </location>
</feature>